<reference evidence="2 3" key="1">
    <citation type="journal article" date="2022" name="Nat. Plants">
        <title>Genomes of leafy and leafless Platanthera orchids illuminate the evolution of mycoheterotrophy.</title>
        <authorList>
            <person name="Li M.H."/>
            <person name="Liu K.W."/>
            <person name="Li Z."/>
            <person name="Lu H.C."/>
            <person name="Ye Q.L."/>
            <person name="Zhang D."/>
            <person name="Wang J.Y."/>
            <person name="Li Y.F."/>
            <person name="Zhong Z.M."/>
            <person name="Liu X."/>
            <person name="Yu X."/>
            <person name="Liu D.K."/>
            <person name="Tu X.D."/>
            <person name="Liu B."/>
            <person name="Hao Y."/>
            <person name="Liao X.Y."/>
            <person name="Jiang Y.T."/>
            <person name="Sun W.H."/>
            <person name="Chen J."/>
            <person name="Chen Y.Q."/>
            <person name="Ai Y."/>
            <person name="Zhai J.W."/>
            <person name="Wu S.S."/>
            <person name="Zhou Z."/>
            <person name="Hsiao Y.Y."/>
            <person name="Wu W.L."/>
            <person name="Chen Y.Y."/>
            <person name="Lin Y.F."/>
            <person name="Hsu J.L."/>
            <person name="Li C.Y."/>
            <person name="Wang Z.W."/>
            <person name="Zhao X."/>
            <person name="Zhong W.Y."/>
            <person name="Ma X.K."/>
            <person name="Ma L."/>
            <person name="Huang J."/>
            <person name="Chen G.Z."/>
            <person name="Huang M.Z."/>
            <person name="Huang L."/>
            <person name="Peng D.H."/>
            <person name="Luo Y.B."/>
            <person name="Zou S.Q."/>
            <person name="Chen S.P."/>
            <person name="Lan S."/>
            <person name="Tsai W.C."/>
            <person name="Van de Peer Y."/>
            <person name="Liu Z.J."/>
        </authorList>
    </citation>
    <scope>NUCLEOTIDE SEQUENCE [LARGE SCALE GENOMIC DNA]</scope>
    <source>
        <strain evidence="2">Lor287</strain>
    </source>
</reference>
<keyword evidence="3" id="KW-1185">Reference proteome</keyword>
<dbReference type="Gene3D" id="1.20.930.10">
    <property type="entry name" value="Conserved domain common to transcription factors TFIIS, elongin A, CRSP70"/>
    <property type="match status" value="1"/>
</dbReference>
<feature type="compositionally biased region" description="Polar residues" evidence="1">
    <location>
        <begin position="436"/>
        <end position="447"/>
    </location>
</feature>
<feature type="compositionally biased region" description="Polar residues" evidence="1">
    <location>
        <begin position="831"/>
        <end position="841"/>
    </location>
</feature>
<dbReference type="EMBL" id="JBBWWQ010000011">
    <property type="protein sequence ID" value="KAK8935488.1"/>
    <property type="molecule type" value="Genomic_DNA"/>
</dbReference>
<comment type="caution">
    <text evidence="2">The sequence shown here is derived from an EMBL/GenBank/DDBJ whole genome shotgun (WGS) entry which is preliminary data.</text>
</comment>
<evidence type="ECO:0008006" key="4">
    <source>
        <dbReference type="Google" id="ProtNLM"/>
    </source>
</evidence>
<gene>
    <name evidence="2" type="ORF">KSP39_PZI013315</name>
</gene>
<evidence type="ECO:0000313" key="2">
    <source>
        <dbReference type="EMBL" id="KAK8935488.1"/>
    </source>
</evidence>
<dbReference type="Proteomes" id="UP001418222">
    <property type="component" value="Unassembled WGS sequence"/>
</dbReference>
<dbReference type="PANTHER" id="PTHR47292">
    <property type="entry name" value="TRANSCRIPTION ELONGATION FACTOR (TFIIS) FAMILY PROTEIN-RELATED"/>
    <property type="match status" value="1"/>
</dbReference>
<evidence type="ECO:0000256" key="1">
    <source>
        <dbReference type="SAM" id="MobiDB-lite"/>
    </source>
</evidence>
<evidence type="ECO:0000313" key="3">
    <source>
        <dbReference type="Proteomes" id="UP001418222"/>
    </source>
</evidence>
<accession>A0AAP0BC91</accession>
<organism evidence="2 3">
    <name type="scientific">Platanthera zijinensis</name>
    <dbReference type="NCBI Taxonomy" id="2320716"/>
    <lineage>
        <taxon>Eukaryota</taxon>
        <taxon>Viridiplantae</taxon>
        <taxon>Streptophyta</taxon>
        <taxon>Embryophyta</taxon>
        <taxon>Tracheophyta</taxon>
        <taxon>Spermatophyta</taxon>
        <taxon>Magnoliopsida</taxon>
        <taxon>Liliopsida</taxon>
        <taxon>Asparagales</taxon>
        <taxon>Orchidaceae</taxon>
        <taxon>Orchidoideae</taxon>
        <taxon>Orchideae</taxon>
        <taxon>Orchidinae</taxon>
        <taxon>Platanthera</taxon>
    </lineage>
</organism>
<dbReference type="AlphaFoldDB" id="A0AAP0BC91"/>
<dbReference type="InterPro" id="IPR035441">
    <property type="entry name" value="TFIIS/LEDGF_dom_sf"/>
</dbReference>
<sequence>MTLEDFFTLTEMKNGFTTPARVEDLISLIQNQACAKRNGGDATRQWSIVASTLASTENQDCLSHFVYLNGLCFLNQWLHEAVKYIKNVSDTEELINILLGLLEKLPVDCKKLSASGILVNIEKLLVYESTSIKLRAQTLFERWNNKSITYDGCKEIEKGCLNRVDSSKSLADAASEEDKQVADQNLDKIQCEMLVEEQSCRQESDTNLQIRSPNSNIQPDSTDKLPVESLVAAPVGMPSSSPPVCSEFPVQDVVECISSSPKNDGDIDTEMSTGIAGSNESGQRESLCALSSTSPTVSSPVKNPTLVHSASFILESTGDKLSMSEPGDTYRSCTSEGKMPMNEPTLNACKKADKKLDFELESGEFDALEVARLVAIEVEREVVDYREQSCSSSTDAISRDIASSGNHDITKNKQYHEVTGEPNENGLVACLDDSDTATSPKNDSSKFSEAVTYVKPGMQSLKSQNETTADHISSCRNLNHKCEFDLNVDAFSENLDVALYAIPSNPNSLSAPVAVSASRGSHGWAVTPLHFEGEVGWRGSASTSAFRPATNAFRPASPKRAPEFENTNPCSKLKRNRLDIDLNVADGESDLVKELPISFCIPSRGSSVEVSSGRAARMHLDLNSLGDEEAPSLQSSILSHHHQKGSVSLSPTCSSSMKPSVRNIDLNDNPIALDGISNSSITYGVRVNDPFFNVMGAEVPMERRDYTNQAHQVWMGSGFSWDTVMAGTPVLPYAPPVMASGYAYDGLGIVPAFPFPPTLYANSNIPHMGSSSTHGVPVLSTRPLLLSISSTPSSSNVVEPSNLGLDLNREADGMKHFFMPGRSNLLEEQARTASQQSTSGTPPLKRKEPDSGWEPYGFGYNQVTSWH</sequence>
<name>A0AAP0BC91_9ASPA</name>
<dbReference type="SUPFAM" id="SSF47676">
    <property type="entry name" value="Conserved domain common to transcription factors TFIIS, elongin A, CRSP70"/>
    <property type="match status" value="1"/>
</dbReference>
<dbReference type="PANTHER" id="PTHR47292:SF1">
    <property type="entry name" value="TRANSCRIPTION ELONGATION FACTOR (TFIIS) FAMILY PROTEIN"/>
    <property type="match status" value="1"/>
</dbReference>
<feature type="region of interest" description="Disordered" evidence="1">
    <location>
        <begin position="419"/>
        <end position="448"/>
    </location>
</feature>
<protein>
    <recommendedName>
        <fullName evidence="4">TFIIS N-terminal domain-containing protein</fullName>
    </recommendedName>
</protein>
<feature type="region of interest" description="Disordered" evidence="1">
    <location>
        <begin position="319"/>
        <end position="341"/>
    </location>
</feature>
<proteinExistence type="predicted"/>
<feature type="region of interest" description="Disordered" evidence="1">
    <location>
        <begin position="828"/>
        <end position="867"/>
    </location>
</feature>